<keyword evidence="1" id="KW-0732">Signal</keyword>
<accession>A0A6N9TJE9</accession>
<dbReference type="RefSeq" id="WP_163107776.1">
    <property type="nucleotide sequence ID" value="NZ_JAAAWO010000020.1"/>
</dbReference>
<organism evidence="2 3">
    <name type="scientific">Alteromonas genovensis</name>
    <dbReference type="NCBI Taxonomy" id="471225"/>
    <lineage>
        <taxon>Bacteria</taxon>
        <taxon>Pseudomonadati</taxon>
        <taxon>Pseudomonadota</taxon>
        <taxon>Gammaproteobacteria</taxon>
        <taxon>Alteromonadales</taxon>
        <taxon>Alteromonadaceae</taxon>
        <taxon>Alteromonas/Salinimonas group</taxon>
        <taxon>Alteromonas</taxon>
    </lineage>
</organism>
<dbReference type="PROSITE" id="PS51257">
    <property type="entry name" value="PROKAR_LIPOPROTEIN"/>
    <property type="match status" value="1"/>
</dbReference>
<dbReference type="EMBL" id="JAAAWO010000020">
    <property type="protein sequence ID" value="NDW17261.1"/>
    <property type="molecule type" value="Genomic_DNA"/>
</dbReference>
<evidence type="ECO:0008006" key="4">
    <source>
        <dbReference type="Google" id="ProtNLM"/>
    </source>
</evidence>
<feature type="signal peptide" evidence="1">
    <location>
        <begin position="1"/>
        <end position="22"/>
    </location>
</feature>
<name>A0A6N9TJE9_9ALTE</name>
<comment type="caution">
    <text evidence="2">The sequence shown here is derived from an EMBL/GenBank/DDBJ whole genome shotgun (WGS) entry which is preliminary data.</text>
</comment>
<proteinExistence type="predicted"/>
<dbReference type="AlphaFoldDB" id="A0A6N9TJE9"/>
<protein>
    <recommendedName>
        <fullName evidence="4">Lipoprotein</fullName>
    </recommendedName>
</protein>
<gene>
    <name evidence="2" type="ORF">GTQ48_17230</name>
</gene>
<keyword evidence="3" id="KW-1185">Reference proteome</keyword>
<evidence type="ECO:0000256" key="1">
    <source>
        <dbReference type="SAM" id="SignalP"/>
    </source>
</evidence>
<evidence type="ECO:0000313" key="2">
    <source>
        <dbReference type="EMBL" id="NDW17261.1"/>
    </source>
</evidence>
<dbReference type="Proteomes" id="UP000471381">
    <property type="component" value="Unassembled WGS sequence"/>
</dbReference>
<feature type="chain" id="PRO_5026811118" description="Lipoprotein" evidence="1">
    <location>
        <begin position="23"/>
        <end position="223"/>
    </location>
</feature>
<sequence>MKLVFFLSLCLLLVGCSSTSEPVSFKNSRIGVDYKLNETLKLCHTHLGMTVFQNTEEIYPIAENVNTLVTKGYVKGIKNTFNTPVQIDSSIDWSNYLSYSSWDASAKLMPQGLNKLREIQAKYDLDFLLVARDYENFYKGEACNGAWFKTQMSDVRSFVPIYVALVFDANSGKYIGSTFITNDHHSSVYQNFNDVSKLEHSEVLKLIYYSEDAATKAASMFFE</sequence>
<reference evidence="2 3" key="1">
    <citation type="submission" date="2020-01" db="EMBL/GenBank/DDBJ databases">
        <title>Genomes of bacteria type strains.</title>
        <authorList>
            <person name="Chen J."/>
            <person name="Zhu S."/>
            <person name="Yang J."/>
        </authorList>
    </citation>
    <scope>NUCLEOTIDE SEQUENCE [LARGE SCALE GENOMIC DNA]</scope>
    <source>
        <strain evidence="2 3">LMG 24078</strain>
    </source>
</reference>
<evidence type="ECO:0000313" key="3">
    <source>
        <dbReference type="Proteomes" id="UP000471381"/>
    </source>
</evidence>